<evidence type="ECO:0000313" key="18">
    <source>
        <dbReference type="Proteomes" id="UP001500782"/>
    </source>
</evidence>
<evidence type="ECO:0000256" key="12">
    <source>
        <dbReference type="ARBA" id="ARBA00048988"/>
    </source>
</evidence>
<evidence type="ECO:0000256" key="11">
    <source>
        <dbReference type="ARBA" id="ARBA00034617"/>
    </source>
</evidence>
<organism evidence="17 18">
    <name type="scientific">Bacillus carboniphilus</name>
    <dbReference type="NCBI Taxonomy" id="86663"/>
    <lineage>
        <taxon>Bacteria</taxon>
        <taxon>Bacillati</taxon>
        <taxon>Bacillota</taxon>
        <taxon>Bacilli</taxon>
        <taxon>Bacillales</taxon>
        <taxon>Bacillaceae</taxon>
        <taxon>Bacillus</taxon>
    </lineage>
</organism>
<evidence type="ECO:0000256" key="1">
    <source>
        <dbReference type="ARBA" id="ARBA00022722"/>
    </source>
</evidence>
<keyword evidence="7 13" id="KW-0067">ATP-binding</keyword>
<dbReference type="InterPro" id="IPR011335">
    <property type="entry name" value="Restrct_endonuc-II-like"/>
</dbReference>
<dbReference type="InterPro" id="IPR000212">
    <property type="entry name" value="DNA_helicase_UvrD/REP"/>
</dbReference>
<comment type="similarity">
    <text evidence="13">Belongs to the helicase family. AddA subfamily.</text>
</comment>
<comment type="function">
    <text evidence="13">The heterodimer acts as both an ATP-dependent DNA helicase and an ATP-dependent, dual-direction single-stranded exonuclease. Recognizes the chi site generating a DNA molecule suitable for the initiation of homologous recombination. The AddA nuclease domain is required for chi fragment generation; this subunit has the helicase and 3' -&gt; 5' nuclease activities.</text>
</comment>
<reference evidence="17 18" key="1">
    <citation type="journal article" date="2019" name="Int. J. Syst. Evol. Microbiol.">
        <title>The Global Catalogue of Microorganisms (GCM) 10K type strain sequencing project: providing services to taxonomists for standard genome sequencing and annotation.</title>
        <authorList>
            <consortium name="The Broad Institute Genomics Platform"/>
            <consortium name="The Broad Institute Genome Sequencing Center for Infectious Disease"/>
            <person name="Wu L."/>
            <person name="Ma J."/>
        </authorList>
    </citation>
    <scope>NUCLEOTIDE SEQUENCE [LARGE SCALE GENOMIC DNA]</scope>
    <source>
        <strain evidence="17 18">JCM 9731</strain>
    </source>
</reference>
<dbReference type="SUPFAM" id="SSF52540">
    <property type="entry name" value="P-loop containing nucleoside triphosphate hydrolases"/>
    <property type="match status" value="1"/>
</dbReference>
<evidence type="ECO:0000256" key="6">
    <source>
        <dbReference type="ARBA" id="ARBA00022839"/>
    </source>
</evidence>
<dbReference type="Gene3D" id="3.90.320.10">
    <property type="match status" value="1"/>
</dbReference>
<comment type="caution">
    <text evidence="17">The sequence shown here is derived from an EMBL/GenBank/DDBJ whole genome shotgun (WGS) entry which is preliminary data.</text>
</comment>
<evidence type="ECO:0000259" key="16">
    <source>
        <dbReference type="PROSITE" id="PS51217"/>
    </source>
</evidence>
<dbReference type="InterPro" id="IPR014017">
    <property type="entry name" value="DNA_helicase_UvrD-like_C"/>
</dbReference>
<dbReference type="InterPro" id="IPR027417">
    <property type="entry name" value="P-loop_NTPase"/>
</dbReference>
<sequence>MNKPKWTPDQAKAIASSGKDILVAAAAGSGKTAVLVERIIQRLMDEENGYNVDELLVVTFTNASAAEMRHRIGNALESAIKDNPHSLHLRKQLTLLNKASISTLHSFCLDVVRKYYYLVDLDPNFRIADSSELALIREEVMDELLEENYAKEEAAEFYKLVDVFADDRSDLPLQSIVNKLYDFSRAHPNPNQWLQKLIELYELAPDTDIKDLPFAPTLMESIQMELDAAKALISQAIDVASQPGGPEPRIQTFEQDLALIQSLQEAIGIGWGTLYQAINSQKFVTAARIKKAEYDEGLIEQTEKLRKKAKELIDSVKKQFFSRTPESYLKDIREMHPVVEGVVRLVQEYHEKFQAIKMEKAIIDFGDLEHFCLSILMDHDEPSDIAKGYRNHFKEILVDEYQDTNLVQETIIQLIKKGTEENGNLFMVGDVKQSIYKFRLAEPQLFIEKYRRFQSEKESDHGLRIDLAQNFRSREEVLHGTNFIFKQTMGEKVGDIEYTEDAELKVNDLYPASPTPISFILIEQNNATSEEDEDSQEDLEKSQMEARFIAKEIRSLIDRGTQVYDAKKGAYRPLQYKDVVILLRSMPWAQTIMEECKELNVPVYADLSEGYFEATEVAIMLSLLKIIDNPQQDIPLASVLRSPIVGMDEEELAHIRIHHKKGTYFDAFKKFIRTEKNASESCIQKGKEFLGYFEKWREISRRGTLSELIWEIYRDTQFLEYVGGLPGGKQRQANLRALYDRARQYETTSFRGLFRFLRFVERLQERGEDLGTARSIGEQDDVVRLMTIHRSKGLEFPFVFVAGLNKNFNMKDVQASTLLDKDLGLAMKYVDPVKRVTYPSLPQLAFSRKQRLETLSEEMRILYVALTRAKEKLYLIGTVAELEKSIEKWNTSLDHKGWLLPDYVRSKASTYMDWIGPSLLRHKDIQEQLMQNDVVVDSPVIEHPSSWVISVITPSELSIVESEDSPQSEWLKSIRNGERIGDLNDNTEQIVEQMTWEYPSKATTTMRSKMSVSELKRQREWVDREEMLPTLRRNSLFDRPSFLQEKKLSPTERGTAMHLVMQHISLETEINVETVRNLLKEMISKELLTEEQAGSVDPVLIAKFFESGIGERMVKAPYVYRELPFSFALPIEKVNPLHKGAEEKVLIQGIIDCLFEDANGVVLVDFKSDTITGKYPNGFEQARPELVERYQTQIDLYKTAVENILAKPLQEACLYFFDGGHQISFIKE</sequence>
<accession>A0ABN0VQ08</accession>
<proteinExistence type="inferred from homology"/>
<feature type="domain" description="UvrD-like helicase ATP-binding" evidence="15">
    <location>
        <begin position="4"/>
        <end position="474"/>
    </location>
</feature>
<evidence type="ECO:0000256" key="13">
    <source>
        <dbReference type="HAMAP-Rule" id="MF_01451"/>
    </source>
</evidence>
<dbReference type="InterPro" id="IPR011604">
    <property type="entry name" value="PDDEXK-like_dom_sf"/>
</dbReference>
<keyword evidence="18" id="KW-1185">Reference proteome</keyword>
<evidence type="ECO:0000256" key="5">
    <source>
        <dbReference type="ARBA" id="ARBA00022806"/>
    </source>
</evidence>
<dbReference type="PROSITE" id="PS51217">
    <property type="entry name" value="UVRD_HELICASE_CTER"/>
    <property type="match status" value="1"/>
</dbReference>
<comment type="catalytic activity">
    <reaction evidence="11 13">
        <text>Couples ATP hydrolysis with the unwinding of duplex DNA by translocating in the 3'-5' direction.</text>
        <dbReference type="EC" id="5.6.2.4"/>
    </reaction>
</comment>
<evidence type="ECO:0000256" key="14">
    <source>
        <dbReference type="PROSITE-ProRule" id="PRU00560"/>
    </source>
</evidence>
<evidence type="ECO:0000259" key="15">
    <source>
        <dbReference type="PROSITE" id="PS51198"/>
    </source>
</evidence>
<keyword evidence="6 13" id="KW-0269">Exonuclease</keyword>
<dbReference type="SUPFAM" id="SSF52980">
    <property type="entry name" value="Restriction endonuclease-like"/>
    <property type="match status" value="1"/>
</dbReference>
<protein>
    <recommendedName>
        <fullName evidence="13">ATP-dependent helicase/nuclease subunit A</fullName>
        <ecNumber evidence="13">3.1.-.-</ecNumber>
        <ecNumber evidence="13">5.6.2.4</ecNumber>
    </recommendedName>
    <alternativeName>
        <fullName evidence="13">ATP-dependent helicase/nuclease AddA</fullName>
    </alternativeName>
    <alternativeName>
        <fullName evidence="13">DNA 3'-5' helicase AddA</fullName>
    </alternativeName>
</protein>
<feature type="domain" description="UvrD-like helicase C-terminal" evidence="16">
    <location>
        <begin position="500"/>
        <end position="793"/>
    </location>
</feature>
<dbReference type="PROSITE" id="PS51198">
    <property type="entry name" value="UVRD_HELICASE_ATP_BIND"/>
    <property type="match status" value="1"/>
</dbReference>
<evidence type="ECO:0000256" key="2">
    <source>
        <dbReference type="ARBA" id="ARBA00022741"/>
    </source>
</evidence>
<dbReference type="EC" id="3.1.-.-" evidence="13"/>
<keyword evidence="2 13" id="KW-0547">Nucleotide-binding</keyword>
<evidence type="ECO:0000256" key="9">
    <source>
        <dbReference type="ARBA" id="ARBA00023204"/>
    </source>
</evidence>
<dbReference type="PANTHER" id="PTHR11070">
    <property type="entry name" value="UVRD / RECB / PCRA DNA HELICASE FAMILY MEMBER"/>
    <property type="match status" value="1"/>
</dbReference>
<evidence type="ECO:0000256" key="8">
    <source>
        <dbReference type="ARBA" id="ARBA00023125"/>
    </source>
</evidence>
<dbReference type="CDD" id="cd17932">
    <property type="entry name" value="DEXQc_UvrD"/>
    <property type="match status" value="1"/>
</dbReference>
<dbReference type="InterPro" id="IPR014016">
    <property type="entry name" value="UvrD-like_ATP-bd"/>
</dbReference>
<evidence type="ECO:0000256" key="10">
    <source>
        <dbReference type="ARBA" id="ARBA00023235"/>
    </source>
</evidence>
<dbReference type="Pfam" id="PF00580">
    <property type="entry name" value="UvrD-helicase"/>
    <property type="match status" value="1"/>
</dbReference>
<dbReference type="InterPro" id="IPR038726">
    <property type="entry name" value="PDDEXK_AddAB-type"/>
</dbReference>
<dbReference type="RefSeq" id="WP_343795394.1">
    <property type="nucleotide sequence ID" value="NZ_BAAADJ010000002.1"/>
</dbReference>
<keyword evidence="3 13" id="KW-0227">DNA damage</keyword>
<comment type="subunit">
    <text evidence="13">Heterodimer of AddA and AddB/RexB.</text>
</comment>
<dbReference type="Pfam" id="PF13361">
    <property type="entry name" value="UvrD_C"/>
    <property type="match status" value="1"/>
</dbReference>
<feature type="binding site" evidence="14">
    <location>
        <begin position="25"/>
        <end position="32"/>
    </location>
    <ligand>
        <name>ATP</name>
        <dbReference type="ChEBI" id="CHEBI:30616"/>
    </ligand>
</feature>
<keyword evidence="9 13" id="KW-0234">DNA repair</keyword>
<dbReference type="InterPro" id="IPR014152">
    <property type="entry name" value="AddA"/>
</dbReference>
<dbReference type="EMBL" id="BAAADJ010000002">
    <property type="protein sequence ID" value="GAA0314401.1"/>
    <property type="molecule type" value="Genomic_DNA"/>
</dbReference>
<evidence type="ECO:0000313" key="17">
    <source>
        <dbReference type="EMBL" id="GAA0314401.1"/>
    </source>
</evidence>
<name>A0ABN0VQ08_9BACI</name>
<gene>
    <name evidence="13 17" type="primary">addA</name>
    <name evidence="17" type="ORF">GCM10008967_01140</name>
</gene>
<evidence type="ECO:0000256" key="4">
    <source>
        <dbReference type="ARBA" id="ARBA00022801"/>
    </source>
</evidence>
<dbReference type="HAMAP" id="MF_01451">
    <property type="entry name" value="AddA"/>
    <property type="match status" value="1"/>
</dbReference>
<keyword evidence="5 13" id="KW-0347">Helicase</keyword>
<dbReference type="Pfam" id="PF12705">
    <property type="entry name" value="PDDEXK_1"/>
    <property type="match status" value="1"/>
</dbReference>
<keyword evidence="8 13" id="KW-0238">DNA-binding</keyword>
<dbReference type="EC" id="5.6.2.4" evidence="13"/>
<comment type="cofactor">
    <cofactor evidence="13">
        <name>Mg(2+)</name>
        <dbReference type="ChEBI" id="CHEBI:18420"/>
    </cofactor>
</comment>
<dbReference type="NCBIfam" id="TIGR02785">
    <property type="entry name" value="addA_Gpos"/>
    <property type="match status" value="1"/>
</dbReference>
<keyword evidence="4 13" id="KW-0378">Hydrolase</keyword>
<dbReference type="Proteomes" id="UP001500782">
    <property type="component" value="Unassembled WGS sequence"/>
</dbReference>
<keyword evidence="10 13" id="KW-0413">Isomerase</keyword>
<evidence type="ECO:0000256" key="7">
    <source>
        <dbReference type="ARBA" id="ARBA00022840"/>
    </source>
</evidence>
<dbReference type="PANTHER" id="PTHR11070:SF48">
    <property type="entry name" value="ATP-DEPENDENT HELICASE_NUCLEASE SUBUNIT A"/>
    <property type="match status" value="1"/>
</dbReference>
<dbReference type="GO" id="GO:0004386">
    <property type="term" value="F:helicase activity"/>
    <property type="evidence" value="ECO:0007669"/>
    <property type="project" value="UniProtKB-KW"/>
</dbReference>
<comment type="catalytic activity">
    <reaction evidence="12 13">
        <text>ATP + H2O = ADP + phosphate + H(+)</text>
        <dbReference type="Rhea" id="RHEA:13065"/>
        <dbReference type="ChEBI" id="CHEBI:15377"/>
        <dbReference type="ChEBI" id="CHEBI:15378"/>
        <dbReference type="ChEBI" id="CHEBI:30616"/>
        <dbReference type="ChEBI" id="CHEBI:43474"/>
        <dbReference type="ChEBI" id="CHEBI:456216"/>
        <dbReference type="EC" id="5.6.2.4"/>
    </reaction>
</comment>
<keyword evidence="1 13" id="KW-0540">Nuclease</keyword>
<evidence type="ECO:0000256" key="3">
    <source>
        <dbReference type="ARBA" id="ARBA00022763"/>
    </source>
</evidence>
<dbReference type="Gene3D" id="3.40.50.300">
    <property type="entry name" value="P-loop containing nucleotide triphosphate hydrolases"/>
    <property type="match status" value="4"/>
</dbReference>